<protein>
    <submittedName>
        <fullName evidence="1">Uncharacterized protein</fullName>
    </submittedName>
</protein>
<name>A0A9W9ZMT0_9CNID</name>
<gene>
    <name evidence="1" type="ORF">OS493_021187</name>
</gene>
<comment type="caution">
    <text evidence="1">The sequence shown here is derived from an EMBL/GenBank/DDBJ whole genome shotgun (WGS) entry which is preliminary data.</text>
</comment>
<organism evidence="1 2">
    <name type="scientific">Desmophyllum pertusum</name>
    <dbReference type="NCBI Taxonomy" id="174260"/>
    <lineage>
        <taxon>Eukaryota</taxon>
        <taxon>Metazoa</taxon>
        <taxon>Cnidaria</taxon>
        <taxon>Anthozoa</taxon>
        <taxon>Hexacorallia</taxon>
        <taxon>Scleractinia</taxon>
        <taxon>Caryophylliina</taxon>
        <taxon>Caryophylliidae</taxon>
        <taxon>Desmophyllum</taxon>
    </lineage>
</organism>
<dbReference type="OrthoDB" id="8904098at2759"/>
<keyword evidence="2" id="KW-1185">Reference proteome</keyword>
<evidence type="ECO:0000313" key="2">
    <source>
        <dbReference type="Proteomes" id="UP001163046"/>
    </source>
</evidence>
<accession>A0A9W9ZMT0</accession>
<proteinExistence type="predicted"/>
<dbReference type="AlphaFoldDB" id="A0A9W9ZMT0"/>
<dbReference type="EMBL" id="MU825886">
    <property type="protein sequence ID" value="KAJ7384556.1"/>
    <property type="molecule type" value="Genomic_DNA"/>
</dbReference>
<sequence>MNFTIAVRGDGCNAPEKRVSLQLDDMKVYSAVVEISNNEIMLDKFSMKLPDIDINKAETRVRVIYSGGDKLPERVDVEFKSIFDNVKPTVLKNIGGTTHHIV</sequence>
<dbReference type="Proteomes" id="UP001163046">
    <property type="component" value="Unassembled WGS sequence"/>
</dbReference>
<reference evidence="1" key="1">
    <citation type="submission" date="2023-01" db="EMBL/GenBank/DDBJ databases">
        <title>Genome assembly of the deep-sea coral Lophelia pertusa.</title>
        <authorList>
            <person name="Herrera S."/>
            <person name="Cordes E."/>
        </authorList>
    </citation>
    <scope>NUCLEOTIDE SEQUENCE</scope>
    <source>
        <strain evidence="1">USNM1676648</strain>
        <tissue evidence="1">Polyp</tissue>
    </source>
</reference>
<evidence type="ECO:0000313" key="1">
    <source>
        <dbReference type="EMBL" id="KAJ7384556.1"/>
    </source>
</evidence>